<dbReference type="Proteomes" id="UP000266673">
    <property type="component" value="Unassembled WGS sequence"/>
</dbReference>
<organism evidence="1 2">
    <name type="scientific">Gigaspora rosea</name>
    <dbReference type="NCBI Taxonomy" id="44941"/>
    <lineage>
        <taxon>Eukaryota</taxon>
        <taxon>Fungi</taxon>
        <taxon>Fungi incertae sedis</taxon>
        <taxon>Mucoromycota</taxon>
        <taxon>Glomeromycotina</taxon>
        <taxon>Glomeromycetes</taxon>
        <taxon>Diversisporales</taxon>
        <taxon>Gigasporaceae</taxon>
        <taxon>Gigaspora</taxon>
    </lineage>
</organism>
<proteinExistence type="predicted"/>
<name>A0A397VIX5_9GLOM</name>
<gene>
    <name evidence="1" type="ORF">C2G38_2177875</name>
</gene>
<evidence type="ECO:0000313" key="2">
    <source>
        <dbReference type="Proteomes" id="UP000266673"/>
    </source>
</evidence>
<reference evidence="1 2" key="1">
    <citation type="submission" date="2018-06" db="EMBL/GenBank/DDBJ databases">
        <title>Comparative genomics reveals the genomic features of Rhizophagus irregularis, R. cerebriforme, R. diaphanum and Gigaspora rosea, and their symbiotic lifestyle signature.</title>
        <authorList>
            <person name="Morin E."/>
            <person name="San Clemente H."/>
            <person name="Chen E.C.H."/>
            <person name="De La Providencia I."/>
            <person name="Hainaut M."/>
            <person name="Kuo A."/>
            <person name="Kohler A."/>
            <person name="Murat C."/>
            <person name="Tang N."/>
            <person name="Roy S."/>
            <person name="Loubradou J."/>
            <person name="Henrissat B."/>
            <person name="Grigoriev I.V."/>
            <person name="Corradi N."/>
            <person name="Roux C."/>
            <person name="Martin F.M."/>
        </authorList>
    </citation>
    <scope>NUCLEOTIDE SEQUENCE [LARGE SCALE GENOMIC DNA]</scope>
    <source>
        <strain evidence="1 2">DAOM 194757</strain>
    </source>
</reference>
<protein>
    <submittedName>
        <fullName evidence="1">Uncharacterized protein</fullName>
    </submittedName>
</protein>
<evidence type="ECO:0000313" key="1">
    <source>
        <dbReference type="EMBL" id="RIB20959.1"/>
    </source>
</evidence>
<comment type="caution">
    <text evidence="1">The sequence shown here is derived from an EMBL/GenBank/DDBJ whole genome shotgun (WGS) entry which is preliminary data.</text>
</comment>
<dbReference type="AlphaFoldDB" id="A0A397VIX5"/>
<sequence length="373" mass="43548">MEEVKATSINIILHECKQASVLKKALNKANLKWIEQLLDYNVEKILKWEELHNSIQKIPRGSEPRWYREICGILEAHENPTLQLKKPNPFKIKNGMNIKWILTNTENWSKVSSKKGDQLIATYWIRENKNLRRCRGCKKNNKSLKRKRCMMEIKTEDAYTVQVDTKCRIHMQIADIIENERIFRKNIRSNLTKDIAIPKATLAFTGIEAEKWKKWINENYTFKHVTIEITAKKKNRKTDNGKQIMAIAKLKQVNPKANIEIVSNYKPVLQLLNDGITKHMREIKNITNREYAAITEYIKKLRDGHKITTKFDEELKLIGDKEINIIIQFGPQYILQNQIVMKLDGYPIIYSINQTLKHIIQAKTTSNGLINGG</sequence>
<keyword evidence="2" id="KW-1185">Reference proteome</keyword>
<dbReference type="EMBL" id="QKWP01000387">
    <property type="protein sequence ID" value="RIB20959.1"/>
    <property type="molecule type" value="Genomic_DNA"/>
</dbReference>
<accession>A0A397VIX5</accession>